<dbReference type="PATRIC" id="fig|1393736.3.peg.4406"/>
<evidence type="ECO:0000313" key="2">
    <source>
        <dbReference type="Proteomes" id="UP000023464"/>
    </source>
</evidence>
<protein>
    <submittedName>
        <fullName evidence="1">Immunity protein 23</fullName>
    </submittedName>
</protein>
<gene>
    <name evidence="1" type="ORF">BA1DRAFT_04320</name>
</gene>
<organism evidence="1 2">
    <name type="scientific">Photorhabdus aegyptia</name>
    <dbReference type="NCBI Taxonomy" id="2805098"/>
    <lineage>
        <taxon>Bacteria</taxon>
        <taxon>Pseudomonadati</taxon>
        <taxon>Pseudomonadota</taxon>
        <taxon>Gammaproteobacteria</taxon>
        <taxon>Enterobacterales</taxon>
        <taxon>Morganellaceae</taxon>
        <taxon>Photorhabdus</taxon>
    </lineage>
</organism>
<proteinExistence type="predicted"/>
<dbReference type="AlphaFoldDB" id="A0A022PAJ5"/>
<accession>A0A022PAJ5</accession>
<comment type="caution">
    <text evidence="1">The sequence shown here is derived from an EMBL/GenBank/DDBJ whole genome shotgun (WGS) entry which is preliminary data.</text>
</comment>
<dbReference type="Pfam" id="PF15593">
    <property type="entry name" value="Imm42"/>
    <property type="match status" value="1"/>
</dbReference>
<dbReference type="EMBL" id="JFGV01000105">
    <property type="protein sequence ID" value="EYU13207.1"/>
    <property type="molecule type" value="Genomic_DNA"/>
</dbReference>
<evidence type="ECO:0000313" key="1">
    <source>
        <dbReference type="EMBL" id="EYU13207.1"/>
    </source>
</evidence>
<dbReference type="Proteomes" id="UP000023464">
    <property type="component" value="Unassembled WGS sequence"/>
</dbReference>
<dbReference type="RefSeq" id="WP_036783415.1">
    <property type="nucleotide sequence ID" value="NZ_CAWLTM010000010.1"/>
</dbReference>
<keyword evidence="2" id="KW-1185">Reference proteome</keyword>
<dbReference type="InterPro" id="IPR028958">
    <property type="entry name" value="Imm42"/>
</dbReference>
<name>A0A022PAJ5_9GAMM</name>
<sequence>MIFGDPYRFAILVEYIPYWSDSSFKNGLFHFYINGKMFPDELTTATLNVDIFSLDEKNALVSFPENKELFDKEIKEAFNTMLGMISPNLVDSNLDVPEDFESSYIYKASTENIDDFGSSVFAVSYDDIVRIIGAKRRILRYDNNGCGYWEDIPKPDFYETKIYKDEVKEIISNIKKYYISL</sequence>
<reference evidence="1 2" key="1">
    <citation type="submission" date="2014-03" db="EMBL/GenBank/DDBJ databases">
        <title>Draft Genome of Photorhabdus luminescens BA1, an Egyptian Isolate.</title>
        <authorList>
            <person name="Ghazal S."/>
            <person name="Hurst S.G.IV."/>
            <person name="Morris K."/>
            <person name="Thomas K."/>
            <person name="Tisa L.S."/>
        </authorList>
    </citation>
    <scope>NUCLEOTIDE SEQUENCE [LARGE SCALE GENOMIC DNA]</scope>
    <source>
        <strain evidence="1 2">BA1</strain>
    </source>
</reference>